<dbReference type="EMBL" id="ABYO01000015">
    <property type="protein sequence ID" value="EEI87254.1"/>
    <property type="molecule type" value="Genomic_DNA"/>
</dbReference>
<evidence type="ECO:0000313" key="2">
    <source>
        <dbReference type="EMBL" id="EEI87254.1"/>
    </source>
</evidence>
<gene>
    <name evidence="2" type="ORF">HMPREF0072_0282</name>
</gene>
<protein>
    <submittedName>
        <fullName evidence="2">Uncharacterized protein</fullName>
    </submittedName>
</protein>
<dbReference type="RefSeq" id="WP_004827390.1">
    <property type="nucleotide sequence ID" value="NZ_GG666045.1"/>
</dbReference>
<dbReference type="Proteomes" id="UP000005984">
    <property type="component" value="Unassembled WGS sequence"/>
</dbReference>
<keyword evidence="1" id="KW-0175">Coiled coil</keyword>
<organism evidence="2 3">
    <name type="scientific">Anaerococcus lactolyticus ATCC 51172</name>
    <dbReference type="NCBI Taxonomy" id="525254"/>
    <lineage>
        <taxon>Bacteria</taxon>
        <taxon>Bacillati</taxon>
        <taxon>Bacillota</taxon>
        <taxon>Tissierellia</taxon>
        <taxon>Tissierellales</taxon>
        <taxon>Peptoniphilaceae</taxon>
        <taxon>Anaerococcus</taxon>
    </lineage>
</organism>
<dbReference type="AlphaFoldDB" id="C2BD62"/>
<reference evidence="2 3" key="1">
    <citation type="submission" date="2008-10" db="EMBL/GenBank/DDBJ databases">
        <authorList>
            <person name="Qin X."/>
            <person name="Bachman B."/>
            <person name="Battles P."/>
            <person name="Bell A."/>
            <person name="Bess C."/>
            <person name="Bickham C."/>
            <person name="Chaboub L."/>
            <person name="Chen D."/>
            <person name="Coyle M."/>
            <person name="Deiros D.R."/>
            <person name="Dinh H."/>
            <person name="Forbes L."/>
            <person name="Fowler G."/>
            <person name="Francisco L."/>
            <person name="Fu Q."/>
            <person name="Gubbala S."/>
            <person name="Hale W."/>
            <person name="Han Y."/>
            <person name="Hemphill L."/>
            <person name="Highlander S.K."/>
            <person name="Hirani K."/>
            <person name="Hogues M."/>
            <person name="Jackson L."/>
            <person name="Jakkamsetti A."/>
            <person name="Javaid M."/>
            <person name="Jiang H."/>
            <person name="Korchina V."/>
            <person name="Kovar C."/>
            <person name="Lara F."/>
            <person name="Lee S."/>
            <person name="Mata R."/>
            <person name="Mathew T."/>
            <person name="Moen C."/>
            <person name="Morales K."/>
            <person name="Munidasa M."/>
            <person name="Nazareth L."/>
            <person name="Ngo R."/>
            <person name="Nguyen L."/>
            <person name="Okwuonu G."/>
            <person name="Ongeri F."/>
            <person name="Patil S."/>
            <person name="Petrosino J."/>
            <person name="Pham C."/>
            <person name="Pham P."/>
            <person name="Pu L.-L."/>
            <person name="Puazo M."/>
            <person name="Raj R."/>
            <person name="Reid J."/>
            <person name="Rouhana J."/>
            <person name="Saada N."/>
            <person name="Shang Y."/>
            <person name="Simmons D."/>
            <person name="Thornton R."/>
            <person name="Warren J."/>
            <person name="Weissenberger G."/>
            <person name="Zhang J."/>
            <person name="Zhang L."/>
            <person name="Zhou C."/>
            <person name="Zhu D."/>
            <person name="Muzny D."/>
            <person name="Worley K."/>
            <person name="Gibbs R."/>
        </authorList>
    </citation>
    <scope>NUCLEOTIDE SEQUENCE [LARGE SCALE GENOMIC DNA]</scope>
    <source>
        <strain evidence="2 3">ATCC 51172</strain>
    </source>
</reference>
<comment type="caution">
    <text evidence="2">The sequence shown here is derived from an EMBL/GenBank/DDBJ whole genome shotgun (WGS) entry which is preliminary data.</text>
</comment>
<feature type="coiled-coil region" evidence="1">
    <location>
        <begin position="9"/>
        <end position="60"/>
    </location>
</feature>
<dbReference type="STRING" id="525254.HMPREF0072_0282"/>
<name>C2BD62_9FIRM</name>
<sequence>MVKSNVLSAKELENLEAKELKALENLEKKREDLSKKEAALSKAKESLKKAEVDYDIASANKMLGLMSVFTEEQRLDIVESAKLQIHSNEGVTNDEDKETPQS</sequence>
<keyword evidence="3" id="KW-1185">Reference proteome</keyword>
<evidence type="ECO:0000313" key="3">
    <source>
        <dbReference type="Proteomes" id="UP000005984"/>
    </source>
</evidence>
<proteinExistence type="predicted"/>
<accession>C2BD62</accession>
<dbReference type="HOGENOM" id="CLU_2271543_0_0_9"/>
<evidence type="ECO:0000256" key="1">
    <source>
        <dbReference type="SAM" id="Coils"/>
    </source>
</evidence>